<dbReference type="GO" id="GO:0009030">
    <property type="term" value="F:thiamine-phosphate kinase activity"/>
    <property type="evidence" value="ECO:0007669"/>
    <property type="project" value="UniProtKB-UniRule"/>
</dbReference>
<keyword evidence="1 2" id="KW-0784">Thiamine biosynthesis</keyword>
<dbReference type="Gene3D" id="3.90.650.10">
    <property type="entry name" value="PurM-like C-terminal domain"/>
    <property type="match status" value="1"/>
</dbReference>
<dbReference type="CDD" id="cd02194">
    <property type="entry name" value="ThiL"/>
    <property type="match status" value="1"/>
</dbReference>
<dbReference type="EMBL" id="JACHHX010000002">
    <property type="protein sequence ID" value="MBB5014533.1"/>
    <property type="molecule type" value="Genomic_DNA"/>
</dbReference>
<dbReference type="Gene3D" id="3.30.1330.10">
    <property type="entry name" value="PurM-like, N-terminal domain"/>
    <property type="match status" value="1"/>
</dbReference>
<feature type="binding site" evidence="2">
    <location>
        <position position="44"/>
    </location>
    <ligand>
        <name>Mg(2+)</name>
        <dbReference type="ChEBI" id="CHEBI:18420"/>
        <label>1</label>
    </ligand>
</feature>
<feature type="binding site" evidence="2">
    <location>
        <position position="297"/>
    </location>
    <ligand>
        <name>substrate</name>
    </ligand>
</feature>
<dbReference type="Pfam" id="PF02769">
    <property type="entry name" value="AIRS_C"/>
    <property type="match status" value="1"/>
</dbReference>
<keyword evidence="2" id="KW-0460">Magnesium</keyword>
<feature type="binding site" evidence="2">
    <location>
        <position position="73"/>
    </location>
    <ligand>
        <name>Mg(2+)</name>
        <dbReference type="ChEBI" id="CHEBI:18420"/>
        <label>4</label>
    </ligand>
</feature>
<feature type="binding site" evidence="2">
    <location>
        <position position="120"/>
    </location>
    <ligand>
        <name>Mg(2+)</name>
        <dbReference type="ChEBI" id="CHEBI:18420"/>
        <label>1</label>
    </ligand>
</feature>
<keyword evidence="2" id="KW-0479">Metal-binding</keyword>
<sequence>MVGEFDLIARIRARAGARDDVMLGIGDDAALLAPRSGELLAVATDTLNAGIHFPHDTPPADLGWKALAVNLSDLAAMAAEPAWCALSLSLPESDAAWLDAFLDGFLDLADRHGVSLVGGDTTRGPLSVCVTVHGFVPAGMALRRDAAREGDDLWITGTPGDAAAALTLLGHLPDSPHARPSPTGSGGGARVRQPAHASRALPADGAGNARVADAEVRHRLRTRLDRPTPRVAAGLALRGLAHACIDVSDGLLADLGHMLRASGVGAAVEIARLPCSPALAASFKGPARWRLQLAGGDDYELLFSAPPHRREAIAAALAAAATPAAVIGRIVAGEGIAVRDPQGRPWTPPRRGYEHFTGDEG</sequence>
<dbReference type="GO" id="GO:0009229">
    <property type="term" value="P:thiamine diphosphate biosynthetic process"/>
    <property type="evidence" value="ECO:0007669"/>
    <property type="project" value="UniProtKB-UniRule"/>
</dbReference>
<comment type="caution">
    <text evidence="6">The sequence shown here is derived from an EMBL/GenBank/DDBJ whole genome shotgun (WGS) entry which is preliminary data.</text>
</comment>
<feature type="binding site" evidence="2">
    <location>
        <position position="45"/>
    </location>
    <ligand>
        <name>Mg(2+)</name>
        <dbReference type="ChEBI" id="CHEBI:18420"/>
        <label>2</label>
    </ligand>
</feature>
<dbReference type="RefSeq" id="WP_343057134.1">
    <property type="nucleotide sequence ID" value="NZ_JACHHX010000002.1"/>
</dbReference>
<feature type="binding site" evidence="2">
    <location>
        <position position="248"/>
    </location>
    <ligand>
        <name>ATP</name>
        <dbReference type="ChEBI" id="CHEBI:30616"/>
    </ligand>
</feature>
<keyword evidence="7" id="KW-1185">Reference proteome</keyword>
<comment type="miscellaneous">
    <text evidence="2">Reaction mechanism of ThiL seems to utilize a direct, inline transfer of the gamma-phosphate of ATP to TMP rather than a phosphorylated enzyme intermediate.</text>
</comment>
<dbReference type="EC" id="2.7.4.16" evidence="2"/>
<feature type="binding site" evidence="2">
    <location>
        <position position="28"/>
    </location>
    <ligand>
        <name>Mg(2+)</name>
        <dbReference type="ChEBI" id="CHEBI:18420"/>
        <label>4</label>
    </ligand>
</feature>
<dbReference type="GO" id="GO:0000287">
    <property type="term" value="F:magnesium ion binding"/>
    <property type="evidence" value="ECO:0007669"/>
    <property type="project" value="UniProtKB-UniRule"/>
</dbReference>
<evidence type="ECO:0000256" key="2">
    <source>
        <dbReference type="HAMAP-Rule" id="MF_02128"/>
    </source>
</evidence>
<dbReference type="HAMAP" id="MF_02128">
    <property type="entry name" value="TMP_kinase"/>
    <property type="match status" value="1"/>
</dbReference>
<evidence type="ECO:0000313" key="6">
    <source>
        <dbReference type="EMBL" id="MBB5014533.1"/>
    </source>
</evidence>
<keyword evidence="2" id="KW-0547">Nucleotide-binding</keyword>
<dbReference type="PIRSF" id="PIRSF005303">
    <property type="entry name" value="Thiam_monoph_kin"/>
    <property type="match status" value="1"/>
</dbReference>
<feature type="binding site" evidence="2">
    <location>
        <begin position="119"/>
        <end position="120"/>
    </location>
    <ligand>
        <name>ATP</name>
        <dbReference type="ChEBI" id="CHEBI:30616"/>
    </ligand>
</feature>
<feature type="binding site" evidence="2">
    <location>
        <position position="45"/>
    </location>
    <ligand>
        <name>Mg(2+)</name>
        <dbReference type="ChEBI" id="CHEBI:18420"/>
        <label>1</label>
    </ligand>
</feature>
<comment type="function">
    <text evidence="2">Catalyzes the ATP-dependent phosphorylation of thiamine-monophosphate (TMP) to form thiamine-pyrophosphate (TPP), the active form of vitamin B1.</text>
</comment>
<feature type="binding site" evidence="2">
    <location>
        <position position="52"/>
    </location>
    <ligand>
        <name>substrate</name>
    </ligand>
</feature>
<dbReference type="SUPFAM" id="SSF55326">
    <property type="entry name" value="PurM N-terminal domain-like"/>
    <property type="match status" value="1"/>
</dbReference>
<evidence type="ECO:0000256" key="1">
    <source>
        <dbReference type="ARBA" id="ARBA00022977"/>
    </source>
</evidence>
<comment type="pathway">
    <text evidence="2">Cofactor biosynthesis; thiamine diphosphate biosynthesis; thiamine diphosphate from thiamine phosphate: step 1/1.</text>
</comment>
<comment type="caution">
    <text evidence="2">Lacks conserved residue(s) required for the propagation of feature annotation.</text>
</comment>
<feature type="binding site" evidence="2">
    <location>
        <position position="73"/>
    </location>
    <ligand>
        <name>Mg(2+)</name>
        <dbReference type="ChEBI" id="CHEBI:18420"/>
        <label>2</label>
    </ligand>
</feature>
<protein>
    <recommendedName>
        <fullName evidence="2">Thiamine-monophosphate kinase</fullName>
        <shortName evidence="2">TMP kinase</shortName>
        <shortName evidence="2">Thiamine-phosphate kinase</shortName>
        <ecNumber evidence="2">2.7.4.16</ecNumber>
    </recommendedName>
</protein>
<accession>A0A7W7V7F5</accession>
<feature type="compositionally biased region" description="Basic and acidic residues" evidence="3">
    <location>
        <begin position="351"/>
        <end position="361"/>
    </location>
</feature>
<dbReference type="AlphaFoldDB" id="A0A7W7V7F5"/>
<dbReference type="InterPro" id="IPR010918">
    <property type="entry name" value="PurM-like_C_dom"/>
</dbReference>
<keyword evidence="2 6" id="KW-0808">Transferase</keyword>
<dbReference type="UniPathway" id="UPA00060">
    <property type="reaction ID" value="UER00142"/>
</dbReference>
<dbReference type="PANTHER" id="PTHR30270">
    <property type="entry name" value="THIAMINE-MONOPHOSPHATE KINASE"/>
    <property type="match status" value="1"/>
</dbReference>
<dbReference type="Proteomes" id="UP000519004">
    <property type="component" value="Unassembled WGS sequence"/>
</dbReference>
<feature type="domain" description="PurM-like N-terminal" evidence="4">
    <location>
        <begin position="26"/>
        <end position="136"/>
    </location>
</feature>
<feature type="region of interest" description="Disordered" evidence="3">
    <location>
        <begin position="171"/>
        <end position="211"/>
    </location>
</feature>
<organism evidence="6 7">
    <name type="scientific">Rehaibacterium terrae</name>
    <dbReference type="NCBI Taxonomy" id="1341696"/>
    <lineage>
        <taxon>Bacteria</taxon>
        <taxon>Pseudomonadati</taxon>
        <taxon>Pseudomonadota</taxon>
        <taxon>Gammaproteobacteria</taxon>
        <taxon>Lysobacterales</taxon>
        <taxon>Lysobacteraceae</taxon>
        <taxon>Rehaibacterium</taxon>
    </lineage>
</organism>
<comment type="similarity">
    <text evidence="2">Belongs to the thiamine-monophosphate kinase family.</text>
</comment>
<keyword evidence="2" id="KW-0067">ATP-binding</keyword>
<feature type="binding site" evidence="2">
    <location>
        <position position="246"/>
    </location>
    <ligand>
        <name>Mg(2+)</name>
        <dbReference type="ChEBI" id="CHEBI:18420"/>
        <label>3</label>
    </ligand>
</feature>
<feature type="binding site" evidence="2">
    <location>
        <position position="144"/>
    </location>
    <ligand>
        <name>ATP</name>
        <dbReference type="ChEBI" id="CHEBI:30616"/>
    </ligand>
</feature>
<comment type="catalytic activity">
    <reaction evidence="2">
        <text>thiamine phosphate + ATP = thiamine diphosphate + ADP</text>
        <dbReference type="Rhea" id="RHEA:15913"/>
        <dbReference type="ChEBI" id="CHEBI:30616"/>
        <dbReference type="ChEBI" id="CHEBI:37575"/>
        <dbReference type="ChEBI" id="CHEBI:58937"/>
        <dbReference type="ChEBI" id="CHEBI:456216"/>
        <dbReference type="EC" id="2.7.4.16"/>
    </reaction>
</comment>
<evidence type="ECO:0000313" key="7">
    <source>
        <dbReference type="Proteomes" id="UP000519004"/>
    </source>
</evidence>
<feature type="domain" description="PurM-like C-terminal" evidence="5">
    <location>
        <begin position="227"/>
        <end position="339"/>
    </location>
</feature>
<proteinExistence type="inferred from homology"/>
<feature type="binding site" evidence="2">
    <location>
        <position position="28"/>
    </location>
    <ligand>
        <name>Mg(2+)</name>
        <dbReference type="ChEBI" id="CHEBI:18420"/>
        <label>3</label>
    </ligand>
</feature>
<dbReference type="InterPro" id="IPR036676">
    <property type="entry name" value="PurM-like_C_sf"/>
</dbReference>
<dbReference type="Pfam" id="PF00586">
    <property type="entry name" value="AIRS"/>
    <property type="match status" value="1"/>
</dbReference>
<keyword evidence="2 6" id="KW-0418">Kinase</keyword>
<dbReference type="InterPro" id="IPR016188">
    <property type="entry name" value="PurM-like_N"/>
</dbReference>
<dbReference type="InterPro" id="IPR006283">
    <property type="entry name" value="ThiL-like"/>
</dbReference>
<evidence type="ECO:0000256" key="3">
    <source>
        <dbReference type="SAM" id="MobiDB-lite"/>
    </source>
</evidence>
<feature type="region of interest" description="Disordered" evidence="3">
    <location>
        <begin position="339"/>
        <end position="361"/>
    </location>
</feature>
<dbReference type="GO" id="GO:0005524">
    <property type="term" value="F:ATP binding"/>
    <property type="evidence" value="ECO:0007669"/>
    <property type="project" value="UniProtKB-UniRule"/>
</dbReference>
<dbReference type="GO" id="GO:0009228">
    <property type="term" value="P:thiamine biosynthetic process"/>
    <property type="evidence" value="ECO:0007669"/>
    <property type="project" value="UniProtKB-KW"/>
</dbReference>
<feature type="binding site" evidence="2">
    <location>
        <position position="73"/>
    </location>
    <ligand>
        <name>Mg(2+)</name>
        <dbReference type="ChEBI" id="CHEBI:18420"/>
        <label>3</label>
    </ligand>
</feature>
<dbReference type="PANTHER" id="PTHR30270:SF0">
    <property type="entry name" value="THIAMINE-MONOPHOSPHATE KINASE"/>
    <property type="match status" value="1"/>
</dbReference>
<dbReference type="SUPFAM" id="SSF56042">
    <property type="entry name" value="PurM C-terminal domain-like"/>
    <property type="match status" value="1"/>
</dbReference>
<feature type="binding site" evidence="2">
    <location>
        <position position="249"/>
    </location>
    <ligand>
        <name>Mg(2+)</name>
        <dbReference type="ChEBI" id="CHEBI:18420"/>
        <label>5</label>
    </ligand>
</feature>
<gene>
    <name evidence="2" type="primary">thiL</name>
    <name evidence="6" type="ORF">HNQ58_000407</name>
</gene>
<dbReference type="InterPro" id="IPR036921">
    <property type="entry name" value="PurM-like_N_sf"/>
</dbReference>
<reference evidence="6 7" key="1">
    <citation type="submission" date="2020-08" db="EMBL/GenBank/DDBJ databases">
        <title>Genomic Encyclopedia of Type Strains, Phase IV (KMG-IV): sequencing the most valuable type-strain genomes for metagenomic binning, comparative biology and taxonomic classification.</title>
        <authorList>
            <person name="Goeker M."/>
        </authorList>
    </citation>
    <scope>NUCLEOTIDE SEQUENCE [LARGE SCALE GENOMIC DNA]</scope>
    <source>
        <strain evidence="6 7">DSM 25897</strain>
    </source>
</reference>
<feature type="binding site" evidence="2">
    <location>
        <position position="353"/>
    </location>
    <ligand>
        <name>substrate</name>
    </ligand>
</feature>
<dbReference type="NCBIfam" id="TIGR01379">
    <property type="entry name" value="thiL"/>
    <property type="match status" value="1"/>
</dbReference>
<evidence type="ECO:0000259" key="5">
    <source>
        <dbReference type="Pfam" id="PF02769"/>
    </source>
</evidence>
<name>A0A7W7V7F5_9GAMM</name>
<evidence type="ECO:0000259" key="4">
    <source>
        <dbReference type="Pfam" id="PF00586"/>
    </source>
</evidence>